<organism evidence="1 2">
    <name type="scientific">Serratia rubidaea</name>
    <name type="common">Serratia marinorubra</name>
    <dbReference type="NCBI Taxonomy" id="61652"/>
    <lineage>
        <taxon>Bacteria</taxon>
        <taxon>Pseudomonadati</taxon>
        <taxon>Pseudomonadota</taxon>
        <taxon>Gammaproteobacteria</taxon>
        <taxon>Enterobacterales</taxon>
        <taxon>Yersiniaceae</taxon>
        <taxon>Serratia</taxon>
    </lineage>
</organism>
<evidence type="ECO:0000313" key="1">
    <source>
        <dbReference type="EMBL" id="VEI68515.1"/>
    </source>
</evidence>
<dbReference type="EMBL" id="LR134493">
    <property type="protein sequence ID" value="VEI68515.1"/>
    <property type="molecule type" value="Genomic_DNA"/>
</dbReference>
<gene>
    <name evidence="1" type="ORF">NCTC10036_03338</name>
</gene>
<reference evidence="1 2" key="1">
    <citation type="submission" date="2018-12" db="EMBL/GenBank/DDBJ databases">
        <authorList>
            <consortium name="Pathogen Informatics"/>
        </authorList>
    </citation>
    <scope>NUCLEOTIDE SEQUENCE [LARGE SCALE GENOMIC DNA]</scope>
    <source>
        <strain evidence="1 2">NCTC10036</strain>
    </source>
</reference>
<dbReference type="AlphaFoldDB" id="A0A3S4Y3K3"/>
<dbReference type="RefSeq" id="WP_126531996.1">
    <property type="nucleotide sequence ID" value="NZ_JAMWJM010000014.1"/>
</dbReference>
<sequence>MKAQISVITGDLVNSRRVDTPRYLAQLHTELTALQQANQLTQFEIFRGDAFQAVGRPEHGLWLAVYLRCALKAHHADALWDARIAVGLGKRRGRGDGYGSAFLNSGNALDQMTKNCRLALKIDNERVNAIVSDLLPMLDHNLSRLSQAEAQVVQARMLAPTNAQAAAAVRKAASTVSATLKRAAYDEIIRFIDAINRII</sequence>
<dbReference type="Proteomes" id="UP000281904">
    <property type="component" value="Chromosome"/>
</dbReference>
<evidence type="ECO:0000313" key="2">
    <source>
        <dbReference type="Proteomes" id="UP000281904"/>
    </source>
</evidence>
<proteinExistence type="predicted"/>
<name>A0A3S4Y3K3_SERRU</name>
<protein>
    <submittedName>
        <fullName evidence="1">Uncharacterized protein</fullName>
    </submittedName>
</protein>
<accession>A0A3S4Y3K3</accession>